<protein>
    <submittedName>
        <fullName evidence="1">Uncharacterized protein</fullName>
    </submittedName>
</protein>
<name>A0A318PYL9_KOMXY</name>
<dbReference type="AlphaFoldDB" id="A0A318PYL9"/>
<organism evidence="1 2">
    <name type="scientific">Komagataeibacter xylinus</name>
    <name type="common">Gluconacetobacter xylinus</name>
    <dbReference type="NCBI Taxonomy" id="28448"/>
    <lineage>
        <taxon>Bacteria</taxon>
        <taxon>Pseudomonadati</taxon>
        <taxon>Pseudomonadota</taxon>
        <taxon>Alphaproteobacteria</taxon>
        <taxon>Acetobacterales</taxon>
        <taxon>Acetobacteraceae</taxon>
        <taxon>Komagataeibacter</taxon>
    </lineage>
</organism>
<sequence>MPSTERIIFQPYKWGSPKRGRTQLEPGTPIVCRSVEEGRRRADKVAVGGTSIDGAVLVRMFVDEEAGDYGEPEILVSVGDVPDIEE</sequence>
<evidence type="ECO:0000313" key="2">
    <source>
        <dbReference type="Proteomes" id="UP000248257"/>
    </source>
</evidence>
<comment type="caution">
    <text evidence="1">The sequence shown here is derived from an EMBL/GenBank/DDBJ whole genome shotgun (WGS) entry which is preliminary data.</text>
</comment>
<dbReference type="STRING" id="1220579.GCA_001571345_03049"/>
<dbReference type="EMBL" id="NKUC01000052">
    <property type="protein sequence ID" value="PYD55727.1"/>
    <property type="molecule type" value="Genomic_DNA"/>
</dbReference>
<reference evidence="1 2" key="1">
    <citation type="submission" date="2017-07" db="EMBL/GenBank/DDBJ databases">
        <title>A draft genome sequence of Komagataeibacter xylinus LMG 1515.</title>
        <authorList>
            <person name="Skraban J."/>
            <person name="Cleenwerck I."/>
            <person name="Vandamme P."/>
            <person name="Trcek J."/>
        </authorList>
    </citation>
    <scope>NUCLEOTIDE SEQUENCE [LARGE SCALE GENOMIC DNA]</scope>
    <source>
        <strain evidence="1 2">LMG 1515</strain>
    </source>
</reference>
<dbReference type="Proteomes" id="UP000248257">
    <property type="component" value="Unassembled WGS sequence"/>
</dbReference>
<evidence type="ECO:0000313" key="1">
    <source>
        <dbReference type="EMBL" id="PYD55727.1"/>
    </source>
</evidence>
<gene>
    <name evidence="1" type="ORF">CFR75_14830</name>
</gene>
<dbReference type="RefSeq" id="WP_061276338.1">
    <property type="nucleotide sequence ID" value="NZ_CBCRXN010000066.1"/>
</dbReference>
<dbReference type="OrthoDB" id="7220707at2"/>
<keyword evidence="2" id="KW-1185">Reference proteome</keyword>
<proteinExistence type="predicted"/>
<accession>A0A318PYL9</accession>